<dbReference type="SUPFAM" id="SSF69500">
    <property type="entry name" value="DTD-like"/>
    <property type="match status" value="1"/>
</dbReference>
<accession>C2JXJ5</accession>
<gene>
    <name evidence="5 6" type="primary">dtd</name>
    <name evidence="6" type="ORF">HMPREF0539_1629</name>
</gene>
<keyword evidence="4 5" id="KW-0694">RNA-binding</keyword>
<dbReference type="EC" id="3.1.1.-" evidence="5"/>
<dbReference type="NCBIfam" id="TIGR00256">
    <property type="entry name" value="D-aminoacyl-tRNA deacylase"/>
    <property type="match status" value="1"/>
</dbReference>
<keyword evidence="2 5" id="KW-0963">Cytoplasm</keyword>
<dbReference type="GO" id="GO:0051500">
    <property type="term" value="F:D-tyrosyl-tRNA(Tyr) deacylase activity"/>
    <property type="evidence" value="ECO:0007669"/>
    <property type="project" value="TreeGrafter"/>
</dbReference>
<dbReference type="GO" id="GO:0000049">
    <property type="term" value="F:tRNA binding"/>
    <property type="evidence" value="ECO:0007669"/>
    <property type="project" value="UniProtKB-UniRule"/>
</dbReference>
<dbReference type="Gene3D" id="3.50.80.10">
    <property type="entry name" value="D-tyrosyl-tRNA(Tyr) deacylase"/>
    <property type="match status" value="1"/>
</dbReference>
<comment type="subcellular location">
    <subcellularLocation>
        <location evidence="5">Cytoplasm</location>
    </subcellularLocation>
</comment>
<dbReference type="EC" id="3.1.1.96" evidence="5"/>
<evidence type="ECO:0000256" key="5">
    <source>
        <dbReference type="HAMAP-Rule" id="MF_00518"/>
    </source>
</evidence>
<evidence type="ECO:0000256" key="2">
    <source>
        <dbReference type="ARBA" id="ARBA00022490"/>
    </source>
</evidence>
<proteinExistence type="inferred from homology"/>
<dbReference type="CDD" id="cd00563">
    <property type="entry name" value="Dtyr_deacylase"/>
    <property type="match status" value="1"/>
</dbReference>
<dbReference type="HOGENOM" id="CLU_076901_1_0_9"/>
<dbReference type="GO" id="GO:0043908">
    <property type="term" value="F:Ser(Gly)-tRNA(Ala) hydrolase activity"/>
    <property type="evidence" value="ECO:0007669"/>
    <property type="project" value="UniProtKB-UniRule"/>
</dbReference>
<feature type="short sequence motif" description="Gly-cisPro motif, important for rejection of L-amino acids" evidence="5">
    <location>
        <begin position="158"/>
        <end position="159"/>
    </location>
</feature>
<evidence type="ECO:0000313" key="6">
    <source>
        <dbReference type="EMBL" id="EEN80248.1"/>
    </source>
</evidence>
<comment type="domain">
    <text evidence="5">A Gly-cisPro motif from one monomer fits into the active site of the other monomer to allow specific chiral rejection of L-amino acids.</text>
</comment>
<reference evidence="6" key="1">
    <citation type="submission" date="2009-01" db="EMBL/GenBank/DDBJ databases">
        <authorList>
            <person name="Qin X."/>
            <person name="Bachman B."/>
            <person name="Battles P."/>
            <person name="Bell A."/>
            <person name="Bess C."/>
            <person name="Bickham C."/>
            <person name="Chaboub L."/>
            <person name="Chen D."/>
            <person name="Coyle M."/>
            <person name="Deiros D.R."/>
            <person name="Dinh H."/>
            <person name="Forbes L."/>
            <person name="Fowler G."/>
            <person name="Francisco L."/>
            <person name="Fu Q."/>
            <person name="Gubbala S."/>
            <person name="Hale W."/>
            <person name="Han Y."/>
            <person name="Hemphill L."/>
            <person name="Highlander S.K."/>
            <person name="Hirani K."/>
            <person name="Hogues M."/>
            <person name="Jackson L."/>
            <person name="Jakkamsetti A."/>
            <person name="Javaid M."/>
            <person name="Jiang H."/>
            <person name="Korchina V."/>
            <person name="Kovar C."/>
            <person name="Lara F."/>
            <person name="Lee S."/>
            <person name="Mata R."/>
            <person name="Mathew T."/>
            <person name="Moen C."/>
            <person name="Morales K."/>
            <person name="Munidasa M."/>
            <person name="Nazareth L."/>
            <person name="Ngo R."/>
            <person name="Nguyen L."/>
            <person name="Okwuonu G."/>
            <person name="Ongeri F."/>
            <person name="Patil S."/>
            <person name="Petrosino J."/>
            <person name="Pham C."/>
            <person name="Pham P."/>
            <person name="Pu L.-L."/>
            <person name="Puazo M."/>
            <person name="Raj R."/>
            <person name="Reid J."/>
            <person name="Rouhana J."/>
            <person name="Saada N."/>
            <person name="Shang Y."/>
            <person name="Simmons D."/>
            <person name="Thornton R."/>
            <person name="Warren J."/>
            <person name="Weissenberger G."/>
            <person name="Zhang J."/>
            <person name="Zhang L."/>
            <person name="Zhou C."/>
            <person name="Zhu D."/>
            <person name="Muzny D."/>
            <person name="Worley K."/>
            <person name="Gibbs R."/>
        </authorList>
    </citation>
    <scope>NUCLEOTIDE SEQUENCE [LARGE SCALE GENOMIC DNA]</scope>
    <source>
        <strain evidence="6">LMS2-1</strain>
    </source>
</reference>
<dbReference type="PANTHER" id="PTHR10472:SF5">
    <property type="entry name" value="D-AMINOACYL-TRNA DEACYLASE 1"/>
    <property type="match status" value="1"/>
</dbReference>
<keyword evidence="3 5" id="KW-0820">tRNA-binding</keyword>
<dbReference type="HAMAP" id="MF_00518">
    <property type="entry name" value="Deacylase_Dtd"/>
    <property type="match status" value="1"/>
</dbReference>
<evidence type="ECO:0000256" key="3">
    <source>
        <dbReference type="ARBA" id="ARBA00022555"/>
    </source>
</evidence>
<keyword evidence="7" id="KW-1185">Reference proteome</keyword>
<evidence type="ECO:0000256" key="1">
    <source>
        <dbReference type="ARBA" id="ARBA00009673"/>
    </source>
</evidence>
<dbReference type="GO" id="GO:0106026">
    <property type="term" value="F:Gly-tRNA(Ala) deacylase activity"/>
    <property type="evidence" value="ECO:0007669"/>
    <property type="project" value="UniProtKB-UniRule"/>
</dbReference>
<name>C2JXJ5_LACRM</name>
<comment type="subunit">
    <text evidence="5">Homodimer.</text>
</comment>
<comment type="catalytic activity">
    <reaction evidence="5">
        <text>glycyl-tRNA(Ala) + H2O = tRNA(Ala) + glycine + H(+)</text>
        <dbReference type="Rhea" id="RHEA:53744"/>
        <dbReference type="Rhea" id="RHEA-COMP:9657"/>
        <dbReference type="Rhea" id="RHEA-COMP:13640"/>
        <dbReference type="ChEBI" id="CHEBI:15377"/>
        <dbReference type="ChEBI" id="CHEBI:15378"/>
        <dbReference type="ChEBI" id="CHEBI:57305"/>
        <dbReference type="ChEBI" id="CHEBI:78442"/>
        <dbReference type="ChEBI" id="CHEBI:78522"/>
    </reaction>
</comment>
<dbReference type="FunFam" id="3.50.80.10:FF:000001">
    <property type="entry name" value="D-aminoacyl-tRNA deacylase"/>
    <property type="match status" value="1"/>
</dbReference>
<dbReference type="InterPro" id="IPR023509">
    <property type="entry name" value="DTD-like_sf"/>
</dbReference>
<sequence>MLSFYANNIHKQDLINKGEKYMRAVVQRSLAAKVTIAGQTVGAIDHGFVVLLGVGPEDTSADSDYLAEKISKLRVFSDDAGKMNLALADVGGQVLSISQFTLYADTRHGNRPSFTGAAKPALGEQLYDTFNAKLRDLGVTVATGEFGGDMQVSLTNDGPVTILFDTEAK</sequence>
<evidence type="ECO:0000256" key="4">
    <source>
        <dbReference type="ARBA" id="ARBA00022884"/>
    </source>
</evidence>
<dbReference type="Proteomes" id="UP000004525">
    <property type="component" value="Unassembled WGS sequence"/>
</dbReference>
<comment type="catalytic activity">
    <reaction evidence="5">
        <text>a D-aminoacyl-tRNA + H2O = a tRNA + a D-alpha-amino acid + H(+)</text>
        <dbReference type="Rhea" id="RHEA:13953"/>
        <dbReference type="Rhea" id="RHEA-COMP:10123"/>
        <dbReference type="Rhea" id="RHEA-COMP:10124"/>
        <dbReference type="ChEBI" id="CHEBI:15377"/>
        <dbReference type="ChEBI" id="CHEBI:15378"/>
        <dbReference type="ChEBI" id="CHEBI:59871"/>
        <dbReference type="ChEBI" id="CHEBI:78442"/>
        <dbReference type="ChEBI" id="CHEBI:79333"/>
        <dbReference type="EC" id="3.1.1.96"/>
    </reaction>
</comment>
<comment type="function">
    <text evidence="5">An aminoacyl-tRNA editing enzyme that deacylates mischarged D-aminoacyl-tRNAs. Also deacylates mischarged glycyl-tRNA(Ala), protecting cells against glycine mischarging by AlaRS. Acts via tRNA-based rather than protein-based catalysis; rejects L-amino acids rather than detecting D-amino acids in the active site. By recycling D-aminoacyl-tRNA to D-amino acids and free tRNA molecules, this enzyme counteracts the toxicity associated with the formation of D-aminoacyl-tRNA entities in vivo and helps enforce protein L-homochirality.</text>
</comment>
<organism evidence="6 7">
    <name type="scientific">Lacticaseibacillus rhamnosus (strain LMS2-1)</name>
    <dbReference type="NCBI Taxonomy" id="525361"/>
    <lineage>
        <taxon>Bacteria</taxon>
        <taxon>Bacillati</taxon>
        <taxon>Bacillota</taxon>
        <taxon>Bacilli</taxon>
        <taxon>Lactobacillales</taxon>
        <taxon>Lactobacillaceae</taxon>
        <taxon>Lacticaseibacillus</taxon>
    </lineage>
</organism>
<dbReference type="GO" id="GO:0005737">
    <property type="term" value="C:cytoplasm"/>
    <property type="evidence" value="ECO:0007669"/>
    <property type="project" value="UniProtKB-SubCell"/>
</dbReference>
<dbReference type="PANTHER" id="PTHR10472">
    <property type="entry name" value="D-TYROSYL-TRNA TYR DEACYLASE"/>
    <property type="match status" value="1"/>
</dbReference>
<dbReference type="Pfam" id="PF02580">
    <property type="entry name" value="Tyr_Deacylase"/>
    <property type="match status" value="1"/>
</dbReference>
<dbReference type="AlphaFoldDB" id="C2JXJ5"/>
<comment type="caution">
    <text evidence="6">The sequence shown here is derived from an EMBL/GenBank/DDBJ whole genome shotgun (WGS) entry which is preliminary data.</text>
</comment>
<dbReference type="EMBL" id="ACIZ01000067">
    <property type="protein sequence ID" value="EEN80248.1"/>
    <property type="molecule type" value="Genomic_DNA"/>
</dbReference>
<dbReference type="InterPro" id="IPR003732">
    <property type="entry name" value="Daa-tRNA_deacyls_DTD"/>
</dbReference>
<comment type="similarity">
    <text evidence="1 5">Belongs to the DTD family.</text>
</comment>
<dbReference type="GO" id="GO:0019478">
    <property type="term" value="P:D-amino acid catabolic process"/>
    <property type="evidence" value="ECO:0007669"/>
    <property type="project" value="UniProtKB-UniRule"/>
</dbReference>
<keyword evidence="5 6" id="KW-0378">Hydrolase</keyword>
<protein>
    <recommendedName>
        <fullName evidence="5">D-aminoacyl-tRNA deacylase</fullName>
        <shortName evidence="5">DTD</shortName>
        <ecNumber evidence="5">3.1.1.96</ecNumber>
    </recommendedName>
    <alternativeName>
        <fullName evidence="5">Gly-tRNA(Ala) deacylase</fullName>
        <ecNumber evidence="5">3.1.1.-</ecNumber>
    </alternativeName>
</protein>
<evidence type="ECO:0000313" key="7">
    <source>
        <dbReference type="Proteomes" id="UP000004525"/>
    </source>
</evidence>